<keyword evidence="2" id="KW-0677">Repeat</keyword>
<dbReference type="Gene3D" id="2.130.10.10">
    <property type="entry name" value="YVTN repeat-like/Quinoprotein amine dehydrogenase"/>
    <property type="match status" value="3"/>
</dbReference>
<proteinExistence type="predicted"/>
<feature type="non-terminal residue" evidence="6">
    <location>
        <position position="1"/>
    </location>
</feature>
<reference evidence="6" key="1">
    <citation type="submission" date="2022-07" db="EMBL/GenBank/DDBJ databases">
        <title>Genome analysis of Parmales, a sister group of diatoms, reveals the evolutionary specialization of diatoms from phago-mixotrophs to photoautotrophs.</title>
        <authorList>
            <person name="Ban H."/>
            <person name="Sato S."/>
            <person name="Yoshikawa S."/>
            <person name="Kazumasa Y."/>
            <person name="Nakamura Y."/>
            <person name="Ichinomiya M."/>
            <person name="Saitoh K."/>
            <person name="Sato N."/>
            <person name="Blanc-Mathieu R."/>
            <person name="Endo H."/>
            <person name="Kuwata A."/>
            <person name="Ogata H."/>
        </authorList>
    </citation>
    <scope>NUCLEOTIDE SEQUENCE</scope>
</reference>
<keyword evidence="7" id="KW-1185">Reference proteome</keyword>
<name>A0A9W7DWS6_9STRA</name>
<dbReference type="Pfam" id="PF00400">
    <property type="entry name" value="WD40"/>
    <property type="match status" value="1"/>
</dbReference>
<dbReference type="SMART" id="SM00320">
    <property type="entry name" value="WD40"/>
    <property type="match status" value="8"/>
</dbReference>
<evidence type="ECO:0000256" key="1">
    <source>
        <dbReference type="ARBA" id="ARBA00022574"/>
    </source>
</evidence>
<feature type="region of interest" description="Disordered" evidence="4">
    <location>
        <begin position="1063"/>
        <end position="1085"/>
    </location>
</feature>
<dbReference type="Pfam" id="PF23414">
    <property type="entry name" value="Beta-prop_EML_2"/>
    <property type="match status" value="1"/>
</dbReference>
<keyword evidence="1 3" id="KW-0853">WD repeat</keyword>
<feature type="repeat" description="WD" evidence="3">
    <location>
        <begin position="545"/>
        <end position="570"/>
    </location>
</feature>
<dbReference type="InterPro" id="IPR015943">
    <property type="entry name" value="WD40/YVTN_repeat-like_dom_sf"/>
</dbReference>
<dbReference type="PROSITE" id="PS00678">
    <property type="entry name" value="WD_REPEATS_1"/>
    <property type="match status" value="1"/>
</dbReference>
<dbReference type="AlphaFoldDB" id="A0A9W7DWS6"/>
<comment type="caution">
    <text evidence="6">The sequence shown here is derived from an EMBL/GenBank/DDBJ whole genome shotgun (WGS) entry which is preliminary data.</text>
</comment>
<gene>
    <name evidence="6" type="ORF">TrRE_jg9247</name>
</gene>
<accession>A0A9W7DWS6</accession>
<dbReference type="SUPFAM" id="SSF50998">
    <property type="entry name" value="Quinoprotein alcohol dehydrogenase-like"/>
    <property type="match status" value="1"/>
</dbReference>
<dbReference type="OrthoDB" id="47802at2759"/>
<dbReference type="SUPFAM" id="SSF50978">
    <property type="entry name" value="WD40 repeat-like"/>
    <property type="match status" value="1"/>
</dbReference>
<evidence type="ECO:0000256" key="4">
    <source>
        <dbReference type="SAM" id="MobiDB-lite"/>
    </source>
</evidence>
<feature type="repeat" description="WD" evidence="3">
    <location>
        <begin position="844"/>
        <end position="885"/>
    </location>
</feature>
<dbReference type="GO" id="GO:0005929">
    <property type="term" value="C:cilium"/>
    <property type="evidence" value="ECO:0007669"/>
    <property type="project" value="UniProtKB-ARBA"/>
</dbReference>
<dbReference type="FunFam" id="2.130.10.10:FF:000320">
    <property type="entry name" value="echinoderm microtubule-associated protein-like 6"/>
    <property type="match status" value="1"/>
</dbReference>
<evidence type="ECO:0000259" key="5">
    <source>
        <dbReference type="Pfam" id="PF23414"/>
    </source>
</evidence>
<dbReference type="PANTHER" id="PTHR13720">
    <property type="entry name" value="WD-40 REPEAT PROTEIN"/>
    <property type="match status" value="1"/>
</dbReference>
<evidence type="ECO:0000313" key="6">
    <source>
        <dbReference type="EMBL" id="GMH59314.1"/>
    </source>
</evidence>
<feature type="domain" description="EML-like second beta-propeller" evidence="5">
    <location>
        <begin position="710"/>
        <end position="992"/>
    </location>
</feature>
<dbReference type="InterPro" id="IPR001680">
    <property type="entry name" value="WD40_rpt"/>
</dbReference>
<dbReference type="InterPro" id="IPR050630">
    <property type="entry name" value="WD_repeat_EMAP"/>
</dbReference>
<feature type="region of interest" description="Disordered" evidence="4">
    <location>
        <begin position="998"/>
        <end position="1020"/>
    </location>
</feature>
<dbReference type="InterPro" id="IPR011047">
    <property type="entry name" value="Quinoprotein_ADH-like_sf"/>
</dbReference>
<protein>
    <recommendedName>
        <fullName evidence="5">EML-like second beta-propeller domain-containing protein</fullName>
    </recommendedName>
</protein>
<feature type="region of interest" description="Disordered" evidence="4">
    <location>
        <begin position="382"/>
        <end position="441"/>
    </location>
</feature>
<evidence type="ECO:0000256" key="3">
    <source>
        <dbReference type="PROSITE-ProRule" id="PRU00221"/>
    </source>
</evidence>
<feature type="compositionally biased region" description="Basic and acidic residues" evidence="4">
    <location>
        <begin position="1065"/>
        <end position="1085"/>
    </location>
</feature>
<dbReference type="InterPro" id="IPR036322">
    <property type="entry name" value="WD40_repeat_dom_sf"/>
</dbReference>
<dbReference type="Proteomes" id="UP001165082">
    <property type="component" value="Unassembled WGS sequence"/>
</dbReference>
<evidence type="ECO:0000313" key="7">
    <source>
        <dbReference type="Proteomes" id="UP001165082"/>
    </source>
</evidence>
<evidence type="ECO:0000256" key="2">
    <source>
        <dbReference type="ARBA" id="ARBA00022737"/>
    </source>
</evidence>
<dbReference type="GO" id="GO:0008017">
    <property type="term" value="F:microtubule binding"/>
    <property type="evidence" value="ECO:0007669"/>
    <property type="project" value="TreeGrafter"/>
</dbReference>
<organism evidence="6 7">
    <name type="scientific">Triparma retinervis</name>
    <dbReference type="NCBI Taxonomy" id="2557542"/>
    <lineage>
        <taxon>Eukaryota</taxon>
        <taxon>Sar</taxon>
        <taxon>Stramenopiles</taxon>
        <taxon>Ochrophyta</taxon>
        <taxon>Bolidophyceae</taxon>
        <taxon>Parmales</taxon>
        <taxon>Triparmaceae</taxon>
        <taxon>Triparma</taxon>
    </lineage>
</organism>
<dbReference type="InterPro" id="IPR055442">
    <property type="entry name" value="Beta-prop_EML-like_2nd"/>
</dbReference>
<dbReference type="EMBL" id="BRXZ01000987">
    <property type="protein sequence ID" value="GMH59314.1"/>
    <property type="molecule type" value="Genomic_DNA"/>
</dbReference>
<feature type="compositionally biased region" description="Gly residues" evidence="4">
    <location>
        <begin position="386"/>
        <end position="412"/>
    </location>
</feature>
<dbReference type="PROSITE" id="PS50082">
    <property type="entry name" value="WD_REPEATS_2"/>
    <property type="match status" value="4"/>
</dbReference>
<sequence>EDFSGVLKGFLVGIDEGEVAGVSSLYSQGTNKEVNLKAFLERMLDSDLGVPERSKEAENEGIGSEVGDGDGVEKQFELLPMSQIARTGSLNQRLAKFRAGVKGLFASKPTPQELIDANNKYGNTEFVYKSRVDKCDAGNIDYKTTPFDEEGEGERRIYAPSEAEVPNRIVYRYSRTPVAPPTGFDTNSVALSGRVPVAELNLEHIQGFKGDGDNCNLYSVSGDRLVYTIAAVCVVYDVSTNTQAFFRGHDDDITCLSVFEPDERAKGIKNTPRAASGQMGHTPIFYIWDINTCETLYKLGGKGVFQRAVVGISFSWDGKHVAAVGMDDCHQIGVWNLVGGKDRETDEIIPKLLCLKDTQAGTPPMLTSVNWCGFEVPDAAAASGGSRVGGSRAGGSRVGGSRAGGSRAGGSRTGSRAGSRAGTMPPPPPSSGRGKANESTTTQALVTTGKGKHLKFWRWNPTKENLRPTDPVGPLTFQNAKFGNAPLPKIITDCAPICSKERKERGDITAVSGTDGNSGYVYLFRNSTATCMSFVEAHARYPASSIKFDPVSRYIYSGGEDGMLHTWDMKLKRVEGRSTSLNPPEKKKASFMEHPDSLENKATIMCKRKTIFTAGRREVPVDPGKLAGPKKGRSLRGDGDVWVAPQVTKAKLKHIAILRRKQGGDGDNSSQAGEDIVTLAVGMARGMVALVDGTTGKAIGEARTGHCAHVYGLTTHPTDPNLFMTVGEDCFLCLWDLRTMRCVKRRALFAPGKSVAISPDGSHVAVGMFNGVVLILDWKELLKGGELKMKFVIKDCEEDIDDLKYSPDGTMLAVGSHDNFVDIYEVWVEEKWQKVMKYQRKWRFKGHTSYITHLDWSRDGRIVQSNCGAYEILYWDVRRGVQIRSTLDSLEADTDWQTWTCVLGFPVMGIWEPDSDGTDVNSVDVCKRRQLIVTADDFGGVNLMRWPAVAKSAAKKVNSGHAAHVMNVRFTCDDGYVISVGGKDRAIMLWKLSRNDHLEDKQAPPKPRLATKWKPQGGWDNGRELEGVGPAWAMTDQFANESNPRAMGWVNKQQKDGTYKMILQEPEKPYGDYKGRYNDHSSSRA</sequence>
<feature type="compositionally biased region" description="Low complexity" evidence="4">
    <location>
        <begin position="413"/>
        <end position="423"/>
    </location>
</feature>
<feature type="repeat" description="WD" evidence="3">
    <location>
        <begin position="703"/>
        <end position="745"/>
    </location>
</feature>
<dbReference type="InterPro" id="IPR019775">
    <property type="entry name" value="WD40_repeat_CS"/>
</dbReference>
<feature type="region of interest" description="Disordered" evidence="4">
    <location>
        <begin position="50"/>
        <end position="69"/>
    </location>
</feature>
<feature type="repeat" description="WD" evidence="3">
    <location>
        <begin position="958"/>
        <end position="1000"/>
    </location>
</feature>
<dbReference type="PANTHER" id="PTHR13720:SF33">
    <property type="entry name" value="HELP DOMAIN-CONTAINING PROTEIN"/>
    <property type="match status" value="1"/>
</dbReference>